<evidence type="ECO:0000313" key="5">
    <source>
        <dbReference type="Proteomes" id="UP001139353"/>
    </source>
</evidence>
<evidence type="ECO:0000259" key="3">
    <source>
        <dbReference type="PROSITE" id="PS51194"/>
    </source>
</evidence>
<keyword evidence="5" id="KW-1185">Reference proteome</keyword>
<dbReference type="InterPro" id="IPR000330">
    <property type="entry name" value="SNF2_N"/>
</dbReference>
<dbReference type="Pfam" id="PF00176">
    <property type="entry name" value="SNF2-rel_dom"/>
    <property type="match status" value="1"/>
</dbReference>
<proteinExistence type="predicted"/>
<keyword evidence="4" id="KW-0347">Helicase</keyword>
<evidence type="ECO:0000259" key="2">
    <source>
        <dbReference type="PROSITE" id="PS51192"/>
    </source>
</evidence>
<dbReference type="Gene3D" id="3.40.50.300">
    <property type="entry name" value="P-loop containing nucleotide triphosphate hydrolases"/>
    <property type="match status" value="1"/>
</dbReference>
<dbReference type="SUPFAM" id="SSF52540">
    <property type="entry name" value="P-loop containing nucleoside triphosphate hydrolases"/>
    <property type="match status" value="2"/>
</dbReference>
<dbReference type="GO" id="GO:0016787">
    <property type="term" value="F:hydrolase activity"/>
    <property type="evidence" value="ECO:0007669"/>
    <property type="project" value="UniProtKB-KW"/>
</dbReference>
<dbReference type="InterPro" id="IPR049730">
    <property type="entry name" value="SNF2/RAD54-like_C"/>
</dbReference>
<reference evidence="4" key="1">
    <citation type="submission" date="2021-11" db="EMBL/GenBank/DDBJ databases">
        <title>BS-T2-15 a new species belonging to the Comamonadaceae family isolated from the soil of a French oak forest.</title>
        <authorList>
            <person name="Mieszkin S."/>
            <person name="Alain K."/>
        </authorList>
    </citation>
    <scope>NUCLEOTIDE SEQUENCE</scope>
    <source>
        <strain evidence="4">BS-T2-15</strain>
    </source>
</reference>
<dbReference type="CDD" id="cd18793">
    <property type="entry name" value="SF2_C_SNF"/>
    <property type="match status" value="1"/>
</dbReference>
<dbReference type="InterPro" id="IPR014001">
    <property type="entry name" value="Helicase_ATP-bd"/>
</dbReference>
<evidence type="ECO:0000256" key="1">
    <source>
        <dbReference type="ARBA" id="ARBA00022801"/>
    </source>
</evidence>
<dbReference type="GO" id="GO:0004386">
    <property type="term" value="F:helicase activity"/>
    <property type="evidence" value="ECO:0007669"/>
    <property type="project" value="UniProtKB-KW"/>
</dbReference>
<feature type="domain" description="Helicase C-terminal" evidence="3">
    <location>
        <begin position="1297"/>
        <end position="1461"/>
    </location>
</feature>
<dbReference type="PROSITE" id="PS51192">
    <property type="entry name" value="HELICASE_ATP_BIND_1"/>
    <property type="match status" value="1"/>
</dbReference>
<dbReference type="Gene3D" id="3.40.50.10810">
    <property type="entry name" value="Tandem AAA-ATPase domain"/>
    <property type="match status" value="1"/>
</dbReference>
<dbReference type="PROSITE" id="PS51194">
    <property type="entry name" value="HELICASE_CTER"/>
    <property type="match status" value="1"/>
</dbReference>
<organism evidence="4 5">
    <name type="scientific">Scleromatobacter humisilvae</name>
    <dbReference type="NCBI Taxonomy" id="2897159"/>
    <lineage>
        <taxon>Bacteria</taxon>
        <taxon>Pseudomonadati</taxon>
        <taxon>Pseudomonadota</taxon>
        <taxon>Betaproteobacteria</taxon>
        <taxon>Burkholderiales</taxon>
        <taxon>Sphaerotilaceae</taxon>
        <taxon>Scleromatobacter</taxon>
    </lineage>
</organism>
<dbReference type="Proteomes" id="UP001139353">
    <property type="component" value="Unassembled WGS sequence"/>
</dbReference>
<dbReference type="InterPro" id="IPR001650">
    <property type="entry name" value="Helicase_C-like"/>
</dbReference>
<gene>
    <name evidence="4" type="ORF">LPC04_26455</name>
</gene>
<keyword evidence="4" id="KW-0547">Nucleotide-binding</keyword>
<comment type="caution">
    <text evidence="4">The sequence shown here is derived from an EMBL/GenBank/DDBJ whole genome shotgun (WGS) entry which is preliminary data.</text>
</comment>
<dbReference type="EMBL" id="JAJLJH010000013">
    <property type="protein sequence ID" value="MCK9689274.1"/>
    <property type="molecule type" value="Genomic_DNA"/>
</dbReference>
<accession>A0A9X1YMF3</accession>
<evidence type="ECO:0000313" key="4">
    <source>
        <dbReference type="EMBL" id="MCK9689274.1"/>
    </source>
</evidence>
<sequence>MSPPSHDDPLAGLDAPARDVLAALALGALARSRTWVSDALASPALRTPGSVAPSQELVRHTLARLQSAGLANEDERRPGIWTLPMNVYPVVYARLLSRAPQAALQEALAHADAYAVASLGRQSHGRFPTLNATISRVRLDAMFGAAPVDLAQLLDRLPPGLHDIPALLDAALADCIDETLFDRLHPAMQGDVLAGALDRLGNALNTGIALGAAFVRERATRLVDDESAPHTNGLRWSFAFDRLLADGADRRGADWVESFGRILAPAIDAPDEGGLIDAMRATHGHGAAPPQASMPLASAASRRAIAQAIGAAALATQGRWSDAEPEFDAALAALRKLTGKRRGLVPLSVALPNVLALLAQQTPAHLDKALRFCLAEGGKRDPVLEHPLGAIALAIQMRLGAAPREIKPFLPFGSQWGYRAASRVVSPLDHNRWLMRAWLKEGSLAEGLPPAEADAAQNLKSAYDAAGFDGLAEQLGAALRVLGGEPAPSWFFVPAGLERWQVALAALRALGEPATAAPAGAASTPDTRVVWLIETGDNGAIRGLVPHEQKRGARGWGALKEVPLSRLQRGAQALTPADAGVVRAIRQETFGRSLRLDLAQAVGALFGHPHVAFSDAPEQFIELVEAGPELEVVDEGERLRVRMQPSLQVATDAATARWAGSEAEQKELDALRLVSIWRDGPQRAKLIRLSASQKRVAQLLGPTGLDIPRQGAAQLQEVLTGLGSHFRIHADDAETALAAREIVPESRLRAELQPVGDGLQLRLVAAPFGADYAAVGPRLIPGRGRARVVATLKGESVGVQRDLKLERHHLEAILDTCPMLEELPPDAPCEWLLDQADDALALVERLQPHTSIRALDWPQGRPVRVAPGALDQLTLKVRTHENWLALDGKLKVDEELVVGLQQLIAFATEGKSRFMPLGDGRFLALTQELRERVADIAAVTEKQVARANNPDEVRAPAIAAPWLQAAMEGARVEHDAAYAARLMALDEARRVVPALPSTLQAELRPYQEEGFEWAMGLAAAGLGACLADDMGLGKTLQALAVMLARAANGPALVVMPTSLIGNWRSEASRFAPSLRVHVYAEKGSTSERAGVIAEMGRHDVLLVSYPMLQIDGDAFAGKLWATLVLDEAQAIKNAAAKRSQAVFALQATFRLAMSGTPIENRLGELWSVMRACNPGLLGTLARFNERFANLIERQNDRAAQRTLKRLIAPFILRRTKAQVLADLPPRTELVLQVQGDDAEKAHYEALRREALIAAEKSLSGDGAGQAHLNVLAGLTRLRRAACDPRLVTPTLKRRGAKVTAFAELATELVANGHKALVFSQFVDFLALLREPLDEAGIAYQYLDGSTPSAERTKRVEAFQNGEGHLFLISLKAGGFGLNLTVADYVVIADPWWNPAAEDQASGRAHRIGQQRPVTVYRLVNTGTLEEKILTLHQTKRELADSVLEGDGDATAAVPMARELLQLMRGDDIPE</sequence>
<dbReference type="SMART" id="SM00490">
    <property type="entry name" value="HELICc"/>
    <property type="match status" value="1"/>
</dbReference>
<dbReference type="RefSeq" id="WP_275685326.1">
    <property type="nucleotide sequence ID" value="NZ_JAJLJH010000013.1"/>
</dbReference>
<dbReference type="InterPro" id="IPR038718">
    <property type="entry name" value="SNF2-like_sf"/>
</dbReference>
<dbReference type="InterPro" id="IPR027417">
    <property type="entry name" value="P-loop_NTPase"/>
</dbReference>
<name>A0A9X1YMF3_9BURK</name>
<feature type="domain" description="Helicase ATP-binding" evidence="2">
    <location>
        <begin position="1015"/>
        <end position="1175"/>
    </location>
</feature>
<keyword evidence="4" id="KW-0067">ATP-binding</keyword>
<dbReference type="SMART" id="SM00487">
    <property type="entry name" value="DEXDc"/>
    <property type="match status" value="1"/>
</dbReference>
<dbReference type="PANTHER" id="PTHR10799">
    <property type="entry name" value="SNF2/RAD54 HELICASE FAMILY"/>
    <property type="match status" value="1"/>
</dbReference>
<dbReference type="Pfam" id="PF00271">
    <property type="entry name" value="Helicase_C"/>
    <property type="match status" value="1"/>
</dbReference>
<dbReference type="GO" id="GO:0005524">
    <property type="term" value="F:ATP binding"/>
    <property type="evidence" value="ECO:0007669"/>
    <property type="project" value="InterPro"/>
</dbReference>
<protein>
    <submittedName>
        <fullName evidence="4">DEAD/DEAH box helicase</fullName>
    </submittedName>
</protein>
<keyword evidence="1" id="KW-0378">Hydrolase</keyword>